<dbReference type="InterPro" id="IPR003439">
    <property type="entry name" value="ABC_transporter-like_ATP-bd"/>
</dbReference>
<feature type="transmembrane region" description="Helical" evidence="13">
    <location>
        <begin position="45"/>
        <end position="72"/>
    </location>
</feature>
<accession>A0A0C9MBE8</accession>
<dbReference type="OrthoDB" id="6500128at2759"/>
<evidence type="ECO:0000256" key="6">
    <source>
        <dbReference type="ARBA" id="ARBA00022741"/>
    </source>
</evidence>
<feature type="transmembrane region" description="Helical" evidence="13">
    <location>
        <begin position="168"/>
        <end position="187"/>
    </location>
</feature>
<keyword evidence="8" id="KW-1278">Translocase</keyword>
<dbReference type="GO" id="GO:0005743">
    <property type="term" value="C:mitochondrial inner membrane"/>
    <property type="evidence" value="ECO:0007669"/>
    <property type="project" value="TreeGrafter"/>
</dbReference>
<keyword evidence="9 13" id="KW-1133">Transmembrane helix</keyword>
<evidence type="ECO:0000259" key="14">
    <source>
        <dbReference type="PROSITE" id="PS50893"/>
    </source>
</evidence>
<dbReference type="FunFam" id="3.40.50.300:FF:000479">
    <property type="entry name" value="Multidrug resistance protein 1A"/>
    <property type="match status" value="1"/>
</dbReference>
<feature type="transmembrane region" description="Helical" evidence="13">
    <location>
        <begin position="748"/>
        <end position="771"/>
    </location>
</feature>
<evidence type="ECO:0000256" key="8">
    <source>
        <dbReference type="ARBA" id="ARBA00022967"/>
    </source>
</evidence>
<feature type="domain" description="ABC transmembrane type-1" evidence="15">
    <location>
        <begin position="49"/>
        <end position="335"/>
    </location>
</feature>
<evidence type="ECO:0000256" key="1">
    <source>
        <dbReference type="ARBA" id="ARBA00004141"/>
    </source>
</evidence>
<comment type="similarity">
    <text evidence="2">Belongs to the ABC transporter superfamily. ABCB family. Multidrug resistance exporter (TC 3.A.1.201) subfamily.</text>
</comment>
<dbReference type="GO" id="GO:0016887">
    <property type="term" value="F:ATP hydrolysis activity"/>
    <property type="evidence" value="ECO:0007669"/>
    <property type="project" value="InterPro"/>
</dbReference>
<dbReference type="InterPro" id="IPR003593">
    <property type="entry name" value="AAA+_ATPase"/>
</dbReference>
<evidence type="ECO:0000256" key="12">
    <source>
        <dbReference type="SAM" id="MobiDB-lite"/>
    </source>
</evidence>
<evidence type="ECO:0000256" key="3">
    <source>
        <dbReference type="ARBA" id="ARBA00022448"/>
    </source>
</evidence>
<comment type="subcellular location">
    <subcellularLocation>
        <location evidence="1">Membrane</location>
        <topology evidence="1">Multi-pass membrane protein</topology>
    </subcellularLocation>
</comment>
<feature type="region of interest" description="Disordered" evidence="12">
    <location>
        <begin position="1"/>
        <end position="23"/>
    </location>
</feature>
<feature type="domain" description="ABC transporter" evidence="14">
    <location>
        <begin position="370"/>
        <end position="607"/>
    </location>
</feature>
<evidence type="ECO:0000256" key="10">
    <source>
        <dbReference type="ARBA" id="ARBA00023136"/>
    </source>
</evidence>
<evidence type="ECO:0000256" key="9">
    <source>
        <dbReference type="ARBA" id="ARBA00022989"/>
    </source>
</evidence>
<dbReference type="CDD" id="cd18577">
    <property type="entry name" value="ABC_6TM_Pgp_ABCB1_D1_like"/>
    <property type="match status" value="1"/>
</dbReference>
<dbReference type="Gene3D" id="3.40.50.300">
    <property type="entry name" value="P-loop containing nucleotide triphosphate hydrolases"/>
    <property type="match status" value="2"/>
</dbReference>
<dbReference type="Pfam" id="PF00005">
    <property type="entry name" value="ABC_tran"/>
    <property type="match status" value="2"/>
</dbReference>
<name>A0A0C9MBE8_9FUNG</name>
<gene>
    <name evidence="16" type="ORF">MAM1_0182c07421</name>
</gene>
<keyword evidence="10 13" id="KW-0472">Membrane</keyword>
<keyword evidence="3" id="KW-0813">Transport</keyword>
<protein>
    <submittedName>
        <fullName evidence="16">Multidrug resistance protein 1 isoform X1</fullName>
    </submittedName>
</protein>
<dbReference type="PROSITE" id="PS00211">
    <property type="entry name" value="ABC_TRANSPORTER_1"/>
    <property type="match status" value="2"/>
</dbReference>
<dbReference type="FunFam" id="3.40.50.300:FF:000205">
    <property type="entry name" value="ABC transporter B family member 4"/>
    <property type="match status" value="1"/>
</dbReference>
<dbReference type="SUPFAM" id="SSF52540">
    <property type="entry name" value="P-loop containing nucleoside triphosphate hydrolases"/>
    <property type="match status" value="2"/>
</dbReference>
<keyword evidence="11" id="KW-0325">Glycoprotein</keyword>
<dbReference type="PANTHER" id="PTHR43394">
    <property type="entry name" value="ATP-DEPENDENT PERMEASE MDL1, MITOCHONDRIAL"/>
    <property type="match status" value="1"/>
</dbReference>
<feature type="transmembrane region" description="Helical" evidence="13">
    <location>
        <begin position="193"/>
        <end position="214"/>
    </location>
</feature>
<dbReference type="EMBL" id="DF836471">
    <property type="protein sequence ID" value="GAN07916.1"/>
    <property type="molecule type" value="Genomic_DNA"/>
</dbReference>
<keyword evidence="7" id="KW-0067">ATP-binding</keyword>
<evidence type="ECO:0000313" key="16">
    <source>
        <dbReference type="EMBL" id="GAN07916.1"/>
    </source>
</evidence>
<evidence type="ECO:0000256" key="7">
    <source>
        <dbReference type="ARBA" id="ARBA00022840"/>
    </source>
</evidence>
<feature type="compositionally biased region" description="Polar residues" evidence="12">
    <location>
        <begin position="1"/>
        <end position="12"/>
    </location>
</feature>
<dbReference type="PROSITE" id="PS50893">
    <property type="entry name" value="ABC_TRANSPORTER_2"/>
    <property type="match status" value="2"/>
</dbReference>
<feature type="domain" description="ABC transporter" evidence="14">
    <location>
        <begin position="1028"/>
        <end position="1270"/>
    </location>
</feature>
<feature type="transmembrane region" description="Helical" evidence="13">
    <location>
        <begin position="306"/>
        <end position="324"/>
    </location>
</feature>
<dbReference type="PANTHER" id="PTHR43394:SF27">
    <property type="entry name" value="ATP-DEPENDENT TRANSLOCASE ABCB1-LIKE"/>
    <property type="match status" value="1"/>
</dbReference>
<dbReference type="GO" id="GO:0005524">
    <property type="term" value="F:ATP binding"/>
    <property type="evidence" value="ECO:0007669"/>
    <property type="project" value="UniProtKB-KW"/>
</dbReference>
<dbReference type="CDD" id="cd03249">
    <property type="entry name" value="ABC_MTABC3_MDL1_MDL2"/>
    <property type="match status" value="2"/>
</dbReference>
<reference evidence="16" key="1">
    <citation type="submission" date="2014-09" db="EMBL/GenBank/DDBJ databases">
        <title>Draft genome sequence of an oleaginous Mucoromycotina fungus Mucor ambiguus NBRC6742.</title>
        <authorList>
            <person name="Takeda I."/>
            <person name="Yamane N."/>
            <person name="Morita T."/>
            <person name="Tamano K."/>
            <person name="Machida M."/>
            <person name="Baker S."/>
            <person name="Koike H."/>
        </authorList>
    </citation>
    <scope>NUCLEOTIDE SEQUENCE</scope>
    <source>
        <strain evidence="16">NBRC 6742</strain>
    </source>
</reference>
<evidence type="ECO:0000259" key="15">
    <source>
        <dbReference type="PROSITE" id="PS50929"/>
    </source>
</evidence>
<dbReference type="SUPFAM" id="SSF90123">
    <property type="entry name" value="ABC transporter transmembrane region"/>
    <property type="match status" value="2"/>
</dbReference>
<feature type="domain" description="ABC transmembrane type-1" evidence="15">
    <location>
        <begin position="704"/>
        <end position="992"/>
    </location>
</feature>
<dbReference type="InterPro" id="IPR011527">
    <property type="entry name" value="ABC1_TM_dom"/>
</dbReference>
<evidence type="ECO:0000256" key="2">
    <source>
        <dbReference type="ARBA" id="ARBA00007577"/>
    </source>
</evidence>
<dbReference type="InterPro" id="IPR017871">
    <property type="entry name" value="ABC_transporter-like_CS"/>
</dbReference>
<dbReference type="STRING" id="91626.A0A0C9MBE8"/>
<dbReference type="SMR" id="A0A0C9MBE8"/>
<dbReference type="InterPro" id="IPR036640">
    <property type="entry name" value="ABC1_TM_sf"/>
</dbReference>
<dbReference type="InterPro" id="IPR039421">
    <property type="entry name" value="Type_1_exporter"/>
</dbReference>
<proteinExistence type="inferred from homology"/>
<keyword evidence="5" id="KW-0677">Repeat</keyword>
<organism evidence="16">
    <name type="scientific">Mucor ambiguus</name>
    <dbReference type="NCBI Taxonomy" id="91626"/>
    <lineage>
        <taxon>Eukaryota</taxon>
        <taxon>Fungi</taxon>
        <taxon>Fungi incertae sedis</taxon>
        <taxon>Mucoromycota</taxon>
        <taxon>Mucoromycotina</taxon>
        <taxon>Mucoromycetes</taxon>
        <taxon>Mucorales</taxon>
        <taxon>Mucorineae</taxon>
        <taxon>Mucoraceae</taxon>
        <taxon>Mucor</taxon>
    </lineage>
</organism>
<dbReference type="Gene3D" id="1.20.1560.10">
    <property type="entry name" value="ABC transporter type 1, transmembrane domain"/>
    <property type="match status" value="2"/>
</dbReference>
<evidence type="ECO:0000313" key="17">
    <source>
        <dbReference type="Proteomes" id="UP000053815"/>
    </source>
</evidence>
<dbReference type="PROSITE" id="PS50929">
    <property type="entry name" value="ABC_TM1F"/>
    <property type="match status" value="2"/>
</dbReference>
<dbReference type="GO" id="GO:0015421">
    <property type="term" value="F:ABC-type oligopeptide transporter activity"/>
    <property type="evidence" value="ECO:0007669"/>
    <property type="project" value="TreeGrafter"/>
</dbReference>
<dbReference type="GO" id="GO:0090374">
    <property type="term" value="P:oligopeptide export from mitochondrion"/>
    <property type="evidence" value="ECO:0007669"/>
    <property type="project" value="TreeGrafter"/>
</dbReference>
<feature type="transmembrane region" description="Helical" evidence="13">
    <location>
        <begin position="828"/>
        <end position="848"/>
    </location>
</feature>
<evidence type="ECO:0000256" key="13">
    <source>
        <dbReference type="SAM" id="Phobius"/>
    </source>
</evidence>
<dbReference type="Proteomes" id="UP000053815">
    <property type="component" value="Unassembled WGS sequence"/>
</dbReference>
<keyword evidence="17" id="KW-1185">Reference proteome</keyword>
<sequence>MTKEASTSSISHTSDEIHDKKGKKQKAPSVSAFHLFRFATLKERLMICIAVICSAGTGALQPVSILIYGSFISTLTSSLSDTSQLVDTTLPLIHTMVYMGTASLVAAYISTCLWILTGESQTRRIRSLYLKSVLHQDMSWFDQSKEGSLNTRLASDTQLIQDGISEKAGLLISFFAQFVGGFVVAFIKGWQMALVLLVAVPLLGASGAIMAFFLTKFSKESQDAIAEAGTIAEQAFHSIRTVYSFTLQKRFSNRYNQKLEAACRSGVKGGVALGFGFAFFMFFLFGTFGLSLWFGSKLVTEGHLTGPSVFIVFLAMMLGCMSFVKLPPNLSAVSSARAAAYNVFQVIDRIPDINADSTEGLMPRNVQGTLQFNNVCFNYPTRPDLKIIQDLNLQVDSGSTIALVGSSGSGKSTIIQLIQRFYDTSSGGISLDGYDIKDLNVKWLRQQMGIVSQQPTLFNATIRENILIGIDKKVSDHDIITACKEANCHNFISQLPQGYNTIAGDNGGMLSGGQRQRIAIARAILKNPSILLLDEATSALDTQSERLVQNALDKASRNRTTIIVAHRLSTVVNADLIVVLDHGSIVEKGTHRQLIELGGTYADLVEKQVIHTDMDKKDSNQLLLQEKSGIQQHMYEKDKSAPVNHYRGEDNTKHLSIELNDHVLEDAHALELLKQKRLKSDIKKKQAPVWRVFWHMRPEWNYLVLGVIGSAIAGCIFPLYAYAFSHVVSLLSIPGQDVQPSPLGGTNLYAFIFLIIGICAFFGSGCQFMAFEICGQKYSKRLRGEVFAAYLKQEVAFFDENSIGALTTALAINAGNVNEMITKVWGDVSNLCITVIVALIIAFTHSWAITLVTLCMSPFLVASTAYEFYLQRGFEDATKVANAQSSQVAGEAIREVRTVAALNKQQYFQDRYFQATAHPHKLAVRKAFLSSIGAACSKGISIYTNAIAFFAGVHFIKSGMISFQDMFTSMTVIMTASEAAGRSTTFVAAFSKAKYAAIACFEILDRQTKIDPELEGIEPLKESIQGDVKFKNIGFAYPTRINAPVFNGSLNLRVKPGQNVALVGPSGCGKSTTIGMIQRWYDPLQGAACLDDQDVKNYSLYNLRSHMAIVTQEPTLFDLSIVDNIRFGIDENESVTQGQIEDACRSANIHDFIISLPDGYNTFVGANGSQLSGGQKQRIAIARALVRKPKVLLLDEATSALDSDSERLVQEALNNVLQEGGRTTITIAHRLSTIQNADIICVMDGGKVVEQGTHYELLALNGRYTALWFSVHNVFAAFFEREFRASTIHSAVAIKTTIEVISHVNMTLNIAKNVSFEDENKSDTVDSKADNNGIANAVEAKVINGHTEQEAIDQMMLPYLQLQITAKFEYI</sequence>
<dbReference type="Pfam" id="PF00664">
    <property type="entry name" value="ABC_membrane"/>
    <property type="match status" value="2"/>
</dbReference>
<dbReference type="CDD" id="cd18578">
    <property type="entry name" value="ABC_6TM_Pgp_ABCB1_D2_like"/>
    <property type="match status" value="1"/>
</dbReference>
<dbReference type="InterPro" id="IPR027417">
    <property type="entry name" value="P-loop_NTPase"/>
</dbReference>
<feature type="transmembrane region" description="Helical" evidence="13">
    <location>
        <begin position="92"/>
        <end position="116"/>
    </location>
</feature>
<feature type="transmembrane region" description="Helical" evidence="13">
    <location>
        <begin position="700"/>
        <end position="723"/>
    </location>
</feature>
<keyword evidence="6" id="KW-0547">Nucleotide-binding</keyword>
<evidence type="ECO:0000256" key="11">
    <source>
        <dbReference type="ARBA" id="ARBA00023180"/>
    </source>
</evidence>
<feature type="transmembrane region" description="Helical" evidence="13">
    <location>
        <begin position="271"/>
        <end position="294"/>
    </location>
</feature>
<keyword evidence="4 13" id="KW-0812">Transmembrane</keyword>
<evidence type="ECO:0000256" key="4">
    <source>
        <dbReference type="ARBA" id="ARBA00022692"/>
    </source>
</evidence>
<dbReference type="SMART" id="SM00382">
    <property type="entry name" value="AAA"/>
    <property type="match status" value="2"/>
</dbReference>
<evidence type="ECO:0000256" key="5">
    <source>
        <dbReference type="ARBA" id="ARBA00022737"/>
    </source>
</evidence>